<dbReference type="CDD" id="cd00190">
    <property type="entry name" value="Tryp_SPc"/>
    <property type="match status" value="1"/>
</dbReference>
<dbReference type="InterPro" id="IPR001254">
    <property type="entry name" value="Trypsin_dom"/>
</dbReference>
<dbReference type="PANTHER" id="PTHR24276">
    <property type="entry name" value="POLYSERASE-RELATED"/>
    <property type="match status" value="1"/>
</dbReference>
<dbReference type="PRINTS" id="PR00722">
    <property type="entry name" value="CHYMOTRYPSIN"/>
</dbReference>
<dbReference type="InterPro" id="IPR001314">
    <property type="entry name" value="Peptidase_S1A"/>
</dbReference>
<gene>
    <name evidence="8" type="ORF">CDG81_07445</name>
    <name evidence="9" type="ORF">IL38_09260</name>
</gene>
<dbReference type="InterPro" id="IPR009003">
    <property type="entry name" value="Peptidase_S1_PA"/>
</dbReference>
<dbReference type="RefSeq" id="WP_043572142.1">
    <property type="nucleotide sequence ID" value="NZ_CP022752.1"/>
</dbReference>
<comment type="subcellular location">
    <subcellularLocation>
        <location evidence="1">Secreted</location>
    </subcellularLocation>
</comment>
<dbReference type="eggNOG" id="COG5640">
    <property type="taxonomic scope" value="Bacteria"/>
</dbReference>
<organism evidence="8 11">
    <name type="scientific">Actinopolyspora erythraea</name>
    <dbReference type="NCBI Taxonomy" id="414996"/>
    <lineage>
        <taxon>Bacteria</taxon>
        <taxon>Bacillati</taxon>
        <taxon>Actinomycetota</taxon>
        <taxon>Actinomycetes</taxon>
        <taxon>Actinopolysporales</taxon>
        <taxon>Actinopolysporaceae</taxon>
        <taxon>Actinopolyspora</taxon>
    </lineage>
</organism>
<dbReference type="InterPro" id="IPR033116">
    <property type="entry name" value="TRYPSIN_SER"/>
</dbReference>
<dbReference type="InterPro" id="IPR050430">
    <property type="entry name" value="Peptidase_S1"/>
</dbReference>
<evidence type="ECO:0000313" key="8">
    <source>
        <dbReference type="EMBL" id="ASU78163.1"/>
    </source>
</evidence>
<keyword evidence="4" id="KW-1015">Disulfide bond</keyword>
<dbReference type="GO" id="GO:0051604">
    <property type="term" value="P:protein maturation"/>
    <property type="evidence" value="ECO:0007669"/>
    <property type="project" value="UniProtKB-ARBA"/>
</dbReference>
<dbReference type="SMART" id="SM00020">
    <property type="entry name" value="Tryp_SPc"/>
    <property type="match status" value="1"/>
</dbReference>
<comment type="similarity">
    <text evidence="2">Belongs to the peptidase S1 family.</text>
</comment>
<reference evidence="9 10" key="1">
    <citation type="journal article" date="2014" name="PLoS ONE">
        <title>Identification and Characterization of a New Erythromycin Biosynthetic Gene Cluster in Actinopolyspora erythraea YIM90600, a Novel Erythronolide-Producing Halophilic Actinomycete Isolated from Salt Field.</title>
        <authorList>
            <person name="Chen D."/>
            <person name="Feng J."/>
            <person name="Huang L."/>
            <person name="Zhang Q."/>
            <person name="Wu J."/>
            <person name="Zhu X."/>
            <person name="Duan Y."/>
            <person name="Xu Z."/>
        </authorList>
    </citation>
    <scope>NUCLEOTIDE SEQUENCE [LARGE SCALE GENOMIC DNA]</scope>
    <source>
        <strain evidence="9 10">YIM90600</strain>
    </source>
</reference>
<keyword evidence="5 8" id="KW-0645">Protease</keyword>
<evidence type="ECO:0000259" key="7">
    <source>
        <dbReference type="PROSITE" id="PS50240"/>
    </source>
</evidence>
<name>A0A099D725_9ACTN</name>
<dbReference type="Pfam" id="PF00089">
    <property type="entry name" value="Trypsin"/>
    <property type="match status" value="1"/>
</dbReference>
<proteinExistence type="inferred from homology"/>
<evidence type="ECO:0000256" key="2">
    <source>
        <dbReference type="ARBA" id="ARBA00007664"/>
    </source>
</evidence>
<evidence type="ECO:0000313" key="9">
    <source>
        <dbReference type="EMBL" id="KGI81617.1"/>
    </source>
</evidence>
<dbReference type="HOGENOM" id="CLU_006842_7_0_11"/>
<keyword evidence="5" id="KW-0720">Serine protease</keyword>
<evidence type="ECO:0000313" key="11">
    <source>
        <dbReference type="Proteomes" id="UP000215043"/>
    </source>
</evidence>
<protein>
    <submittedName>
        <fullName evidence="8">Serine protease</fullName>
    </submittedName>
</protein>
<evidence type="ECO:0000256" key="1">
    <source>
        <dbReference type="ARBA" id="ARBA00004613"/>
    </source>
</evidence>
<dbReference type="KEGG" id="aey:CDG81_07445"/>
<dbReference type="SUPFAM" id="SSF50494">
    <property type="entry name" value="Trypsin-like serine proteases"/>
    <property type="match status" value="1"/>
</dbReference>
<accession>A0A099D725</accession>
<evidence type="ECO:0000256" key="4">
    <source>
        <dbReference type="ARBA" id="ARBA00023157"/>
    </source>
</evidence>
<keyword evidence="3" id="KW-0964">Secreted</keyword>
<keyword evidence="5" id="KW-0378">Hydrolase</keyword>
<dbReference type="OrthoDB" id="1496095at2"/>
<dbReference type="InterPro" id="IPR018114">
    <property type="entry name" value="TRYPSIN_HIS"/>
</dbReference>
<keyword evidence="10" id="KW-1185">Reference proteome</keyword>
<keyword evidence="6" id="KW-0732">Signal</keyword>
<dbReference type="PROSITE" id="PS00134">
    <property type="entry name" value="TRYPSIN_HIS"/>
    <property type="match status" value="1"/>
</dbReference>
<feature type="signal peptide" evidence="6">
    <location>
        <begin position="1"/>
        <end position="27"/>
    </location>
</feature>
<dbReference type="GO" id="GO:0004252">
    <property type="term" value="F:serine-type endopeptidase activity"/>
    <property type="evidence" value="ECO:0007669"/>
    <property type="project" value="InterPro"/>
</dbReference>
<feature type="domain" description="Peptidase S1" evidence="7">
    <location>
        <begin position="45"/>
        <end position="268"/>
    </location>
</feature>
<dbReference type="EMBL" id="JPMV01000016">
    <property type="protein sequence ID" value="KGI81617.1"/>
    <property type="molecule type" value="Genomic_DNA"/>
</dbReference>
<dbReference type="GO" id="GO:0006508">
    <property type="term" value="P:proteolysis"/>
    <property type="evidence" value="ECO:0007669"/>
    <property type="project" value="UniProtKB-KW"/>
</dbReference>
<dbReference type="AlphaFoldDB" id="A0A099D725"/>
<dbReference type="InterPro" id="IPR043504">
    <property type="entry name" value="Peptidase_S1_PA_chymotrypsin"/>
</dbReference>
<evidence type="ECO:0000256" key="3">
    <source>
        <dbReference type="ARBA" id="ARBA00022525"/>
    </source>
</evidence>
<dbReference type="Gene3D" id="2.40.10.10">
    <property type="entry name" value="Trypsin-like serine proteases"/>
    <property type="match status" value="1"/>
</dbReference>
<dbReference type="EMBL" id="CP022752">
    <property type="protein sequence ID" value="ASU78163.1"/>
    <property type="molecule type" value="Genomic_DNA"/>
</dbReference>
<dbReference type="FunFam" id="2.40.10.10:FF:000047">
    <property type="entry name" value="Trypsin eta"/>
    <property type="match status" value="1"/>
</dbReference>
<dbReference type="PANTHER" id="PTHR24276:SF98">
    <property type="entry name" value="FI18310P1-RELATED"/>
    <property type="match status" value="1"/>
</dbReference>
<evidence type="ECO:0000313" key="10">
    <source>
        <dbReference type="Proteomes" id="UP000029737"/>
    </source>
</evidence>
<evidence type="ECO:0000256" key="5">
    <source>
        <dbReference type="RuleBase" id="RU363034"/>
    </source>
</evidence>
<evidence type="ECO:0000256" key="6">
    <source>
        <dbReference type="SAM" id="SignalP"/>
    </source>
</evidence>
<dbReference type="GO" id="GO:0005576">
    <property type="term" value="C:extracellular region"/>
    <property type="evidence" value="ECO:0007669"/>
    <property type="project" value="UniProtKB-SubCell"/>
</dbReference>
<dbReference type="PROSITE" id="PS50240">
    <property type="entry name" value="TRYPSIN_DOM"/>
    <property type="match status" value="1"/>
</dbReference>
<reference evidence="8 11" key="2">
    <citation type="submission" date="2017-08" db="EMBL/GenBank/DDBJ databases">
        <title>The complete genome sequence of moderately halophilic actinomycete Actinopolyspora erythraea YIM 90600, the producer of novel erythromycin, novel actinopolysporins A-C and tubercidin.</title>
        <authorList>
            <person name="Yin M."/>
            <person name="Tang S."/>
        </authorList>
    </citation>
    <scope>NUCLEOTIDE SEQUENCE [LARGE SCALE GENOMIC DNA]</scope>
    <source>
        <strain evidence="8 11">YIM 90600</strain>
    </source>
</reference>
<dbReference type="Proteomes" id="UP000029737">
    <property type="component" value="Unassembled WGS sequence"/>
</dbReference>
<feature type="chain" id="PRO_5001953462" evidence="6">
    <location>
        <begin position="28"/>
        <end position="268"/>
    </location>
</feature>
<dbReference type="PROSITE" id="PS00135">
    <property type="entry name" value="TRYPSIN_SER"/>
    <property type="match status" value="1"/>
</dbReference>
<sequence>MRQRVRPSRPAVLFAVLVLWMVLPATAAAVEQPPPEVSSSSLRPIVGGEPADVSEYPWAVYLVDSSGQQFCGGALVAADKVLTAGHCAADRQPAGLGVVAGRTHKDSQRGTEVGVGDVWVHPDYVTPYQGADVAVLTLDRALSRSTAGLATPSDEELYREDTKATVLGWGARSEGGQTAERLRRATVPVIADADCAETYGRNFVPNAMVCAGYPEGGVDACQGDSGGPLAVGDKLIGLVSWGVGCARPGKPGVYTEVATYVDRIRAQF</sequence>
<dbReference type="Proteomes" id="UP000215043">
    <property type="component" value="Chromosome"/>
</dbReference>